<evidence type="ECO:0000256" key="2">
    <source>
        <dbReference type="SAM" id="MobiDB-lite"/>
    </source>
</evidence>
<protein>
    <submittedName>
        <fullName evidence="3">Uncharacterized protein</fullName>
    </submittedName>
</protein>
<feature type="region of interest" description="Disordered" evidence="2">
    <location>
        <begin position="947"/>
        <end position="970"/>
    </location>
</feature>
<evidence type="ECO:0000256" key="1">
    <source>
        <dbReference type="SAM" id="Coils"/>
    </source>
</evidence>
<keyword evidence="4" id="KW-1185">Reference proteome</keyword>
<keyword evidence="1" id="KW-0175">Coiled coil</keyword>
<dbReference type="EMBL" id="CAMPGE010021979">
    <property type="protein sequence ID" value="CAI2380070.1"/>
    <property type="molecule type" value="Genomic_DNA"/>
</dbReference>
<accession>A0AAD1XW04</accession>
<proteinExistence type="predicted"/>
<gene>
    <name evidence="3" type="ORF">ECRASSUSDP1_LOCUS21497</name>
</gene>
<feature type="coiled-coil region" evidence="1">
    <location>
        <begin position="616"/>
        <end position="665"/>
    </location>
</feature>
<sequence>MKPCNGSNSKTKCELCDTIKELLNPIFTQDKLIEDRFNVLSESIHRCNERVGYLEGKATEAGTGLKKAEILAVKVNTIEHDFTKVFEELKVQLTSITHNISQERIRSEKFDSEQKANDDKINRLVQNVNHSRETFLDLKGQLFSEISKVKESLFQEVQIITDAIRKTRTKQETCTSQIENHKSILNSLDTVMEKIDLEISHKFNMSVKGLKQEKLDAKVFYEKYNSLSSKVKHLTEETDDLQVHQGSMKTDLFKLINANTQVEFFNLMNVLFPEETEQKQSMRKYLTEKFQKLAPTKKSIKSVLKKRKISEVSQDLEEEKQSKASDLLEEIVEETVEEEYEEEMELSEITPQILKQFDQIKKECFDIKSENFQKKQREIIQLFENDKLKKDQQEQKKILETLETQMEDKYANLVKMASTVDILKLNQERTALKLAEVNNNFREYQDKTHKLYKNTYDKAISNLEAQIKKIQMGIASGCNSRNLTPMHSKGELHQDFSASAAKLDTQDLNNVEISQFDPSQQLLPNQMMDFDKFTFDTFDHDEMIRQVDNGCEKLETRLMKVIEEVKDNFTKSIEDQSSQNLEGLERLRQDIYNQDDLIESIDNRQDKFQNDFDSMIRKIRKENDEYQANMIEMRKGFRDEIDSFYKKWKREKADQTHDLRKMKELIKHSTTLSGVVKETLSTMGTIICSLIELASMQISIEKNDLKDRKTINLYGSTETWINASKTSIGKDNNAASGILKLDTKCISCSGNSSHEIIKMFKMACLNYEPTPFKYRNKVFSYEEIQDLKAEIVTKCEEILIDDNVFKTLELHPKKLYDDMVLQNSENLSSVKRQKTPNKIFKLNVSTSAIKKTPQLSEQQKRGLIHKFISSQTPQAINIQNPSRSNFDDLPDESLNTVKMPDLKQTSKNLQSMSNSYLKTSDGSRSLMKKYTPSRAKFSKSLNRSELGMYPAPYSRTRPQSKFVQKGNYID</sequence>
<dbReference type="AlphaFoldDB" id="A0AAD1XW04"/>
<evidence type="ECO:0000313" key="3">
    <source>
        <dbReference type="EMBL" id="CAI2380070.1"/>
    </source>
</evidence>
<reference evidence="3" key="1">
    <citation type="submission" date="2023-07" db="EMBL/GenBank/DDBJ databases">
        <authorList>
            <consortium name="AG Swart"/>
            <person name="Singh M."/>
            <person name="Singh A."/>
            <person name="Seah K."/>
            <person name="Emmerich C."/>
        </authorList>
    </citation>
    <scope>NUCLEOTIDE SEQUENCE</scope>
    <source>
        <strain evidence="3">DP1</strain>
    </source>
</reference>
<comment type="caution">
    <text evidence="3">The sequence shown here is derived from an EMBL/GenBank/DDBJ whole genome shotgun (WGS) entry which is preliminary data.</text>
</comment>
<organism evidence="3 4">
    <name type="scientific">Euplotes crassus</name>
    <dbReference type="NCBI Taxonomy" id="5936"/>
    <lineage>
        <taxon>Eukaryota</taxon>
        <taxon>Sar</taxon>
        <taxon>Alveolata</taxon>
        <taxon>Ciliophora</taxon>
        <taxon>Intramacronucleata</taxon>
        <taxon>Spirotrichea</taxon>
        <taxon>Hypotrichia</taxon>
        <taxon>Euplotida</taxon>
        <taxon>Euplotidae</taxon>
        <taxon>Moneuplotes</taxon>
    </lineage>
</organism>
<dbReference type="Proteomes" id="UP001295684">
    <property type="component" value="Unassembled WGS sequence"/>
</dbReference>
<name>A0AAD1XW04_EUPCR</name>
<evidence type="ECO:0000313" key="4">
    <source>
        <dbReference type="Proteomes" id="UP001295684"/>
    </source>
</evidence>